<keyword evidence="10" id="KW-1185">Reference proteome</keyword>
<gene>
    <name evidence="9" type="ORF">CLOTH_14580</name>
</gene>
<keyword evidence="7 8" id="KW-0472">Membrane</keyword>
<name>A0A1V4I6A2_9FIRM</name>
<dbReference type="STRING" id="29349.CLOTH_14580"/>
<dbReference type="PANTHER" id="PTHR30472:SF70">
    <property type="entry name" value="MOLYBDATE IMPORT SYSTEM PERMEASE PROTEIN MOLB"/>
    <property type="match status" value="1"/>
</dbReference>
<accession>A0A1V4I6A2</accession>
<feature type="transmembrane region" description="Helical" evidence="8">
    <location>
        <begin position="190"/>
        <end position="209"/>
    </location>
</feature>
<evidence type="ECO:0000256" key="7">
    <source>
        <dbReference type="ARBA" id="ARBA00023136"/>
    </source>
</evidence>
<dbReference type="Proteomes" id="UP000190140">
    <property type="component" value="Unassembled WGS sequence"/>
</dbReference>
<dbReference type="AlphaFoldDB" id="A0A1V4I6A2"/>
<dbReference type="Gene3D" id="1.10.3470.10">
    <property type="entry name" value="ABC transporter involved in vitamin B12 uptake, BtuC"/>
    <property type="match status" value="1"/>
</dbReference>
<comment type="subcellular location">
    <subcellularLocation>
        <location evidence="1">Cell membrane</location>
        <topology evidence="1">Multi-pass membrane protein</topology>
    </subcellularLocation>
</comment>
<dbReference type="PANTHER" id="PTHR30472">
    <property type="entry name" value="FERRIC ENTEROBACTIN TRANSPORT SYSTEM PERMEASE PROTEIN"/>
    <property type="match status" value="1"/>
</dbReference>
<dbReference type="RefSeq" id="WP_331722053.1">
    <property type="nucleotide sequence ID" value="NZ_MZGW01000005.1"/>
</dbReference>
<protein>
    <submittedName>
        <fullName evidence="9">Putative ABC transporter permease protein</fullName>
    </submittedName>
</protein>
<keyword evidence="5 8" id="KW-0812">Transmembrane</keyword>
<dbReference type="EMBL" id="MZGW01000005">
    <property type="protein sequence ID" value="OPJ55400.1"/>
    <property type="molecule type" value="Genomic_DNA"/>
</dbReference>
<dbReference type="InterPro" id="IPR000522">
    <property type="entry name" value="ABC_transptr_permease_BtuC"/>
</dbReference>
<dbReference type="InterPro" id="IPR037294">
    <property type="entry name" value="ABC_BtuC-like"/>
</dbReference>
<organism evidence="9 10">
    <name type="scientific">Alkalithermobacter paradoxus</name>
    <dbReference type="NCBI Taxonomy" id="29349"/>
    <lineage>
        <taxon>Bacteria</taxon>
        <taxon>Bacillati</taxon>
        <taxon>Bacillota</taxon>
        <taxon>Clostridia</taxon>
        <taxon>Peptostreptococcales</taxon>
        <taxon>Tepidibacteraceae</taxon>
        <taxon>Alkalithermobacter</taxon>
    </lineage>
</organism>
<keyword evidence="4" id="KW-1003">Cell membrane</keyword>
<comment type="similarity">
    <text evidence="2">Belongs to the binding-protein-dependent transport system permease family. FecCD subfamily.</text>
</comment>
<keyword evidence="6 8" id="KW-1133">Transmembrane helix</keyword>
<feature type="transmembrane region" description="Helical" evidence="8">
    <location>
        <begin position="9"/>
        <end position="30"/>
    </location>
</feature>
<evidence type="ECO:0000256" key="6">
    <source>
        <dbReference type="ARBA" id="ARBA00022989"/>
    </source>
</evidence>
<proteinExistence type="inferred from homology"/>
<feature type="transmembrane region" description="Helical" evidence="8">
    <location>
        <begin position="66"/>
        <end position="87"/>
    </location>
</feature>
<comment type="caution">
    <text evidence="9">The sequence shown here is derived from an EMBL/GenBank/DDBJ whole genome shotgun (WGS) entry which is preliminary data.</text>
</comment>
<dbReference type="Pfam" id="PF01032">
    <property type="entry name" value="FecCD"/>
    <property type="match status" value="1"/>
</dbReference>
<evidence type="ECO:0000313" key="10">
    <source>
        <dbReference type="Proteomes" id="UP000190140"/>
    </source>
</evidence>
<reference evidence="9 10" key="1">
    <citation type="submission" date="2017-03" db="EMBL/GenBank/DDBJ databases">
        <title>Genome sequence of Clostridium thermoalcaliphilum DSM 7309.</title>
        <authorList>
            <person name="Poehlein A."/>
            <person name="Daniel R."/>
        </authorList>
    </citation>
    <scope>NUCLEOTIDE SEQUENCE [LARGE SCALE GENOMIC DNA]</scope>
    <source>
        <strain evidence="9 10">DSM 7309</strain>
    </source>
</reference>
<feature type="transmembrane region" description="Helical" evidence="8">
    <location>
        <begin position="120"/>
        <end position="137"/>
    </location>
</feature>
<dbReference type="CDD" id="cd06550">
    <property type="entry name" value="TM_ABC_iron-siderophores_like"/>
    <property type="match status" value="1"/>
</dbReference>
<evidence type="ECO:0000256" key="1">
    <source>
        <dbReference type="ARBA" id="ARBA00004651"/>
    </source>
</evidence>
<evidence type="ECO:0000256" key="3">
    <source>
        <dbReference type="ARBA" id="ARBA00022448"/>
    </source>
</evidence>
<dbReference type="SUPFAM" id="SSF81345">
    <property type="entry name" value="ABC transporter involved in vitamin B12 uptake, BtuC"/>
    <property type="match status" value="1"/>
</dbReference>
<evidence type="ECO:0000256" key="8">
    <source>
        <dbReference type="SAM" id="Phobius"/>
    </source>
</evidence>
<evidence type="ECO:0000256" key="2">
    <source>
        <dbReference type="ARBA" id="ARBA00007935"/>
    </source>
</evidence>
<sequence length="333" mass="36436">MKFSRFKYLLLIISPIPIILIALMLGAYSLTFNQITHLFWSKITNNIADTQIQGHIILFQVRLPRILLAFLSGMAFSTSGAAFQAIFHNPLVDSYVLGLGSGAAFGAALALIYLPISSQIAAFIFGLIAVGSAYFIAYKDNEVSHISLILSGIMISALFTSMLSVLQIFADPLKLQSIVYWMMGSLHTATWDKIYSSLPFMIIGITILLNKRWKLNILSLGDKECKSLGLNPQKEKLIVIIGATMLASSAVSVSGIIGLVGLMIPHIVRMIIGPDNRFLIPSVISFGGAFLVLVDTISRNIASYEIPVGIFTTLIGVPFFIYLLRKTKLGGWQ</sequence>
<dbReference type="FunFam" id="1.10.3470.10:FF:000001">
    <property type="entry name" value="Vitamin B12 ABC transporter permease BtuC"/>
    <property type="match status" value="1"/>
</dbReference>
<evidence type="ECO:0000256" key="4">
    <source>
        <dbReference type="ARBA" id="ARBA00022475"/>
    </source>
</evidence>
<feature type="transmembrane region" description="Helical" evidence="8">
    <location>
        <begin position="306"/>
        <end position="324"/>
    </location>
</feature>
<evidence type="ECO:0000256" key="5">
    <source>
        <dbReference type="ARBA" id="ARBA00022692"/>
    </source>
</evidence>
<dbReference type="GO" id="GO:0005886">
    <property type="term" value="C:plasma membrane"/>
    <property type="evidence" value="ECO:0007669"/>
    <property type="project" value="UniProtKB-SubCell"/>
</dbReference>
<dbReference type="GO" id="GO:0033214">
    <property type="term" value="P:siderophore-iron import into cell"/>
    <property type="evidence" value="ECO:0007669"/>
    <property type="project" value="TreeGrafter"/>
</dbReference>
<feature type="transmembrane region" description="Helical" evidence="8">
    <location>
        <begin position="276"/>
        <end position="294"/>
    </location>
</feature>
<feature type="transmembrane region" description="Helical" evidence="8">
    <location>
        <begin position="149"/>
        <end position="170"/>
    </location>
</feature>
<feature type="transmembrane region" description="Helical" evidence="8">
    <location>
        <begin position="94"/>
        <end position="114"/>
    </location>
</feature>
<keyword evidence="3" id="KW-0813">Transport</keyword>
<evidence type="ECO:0000313" key="9">
    <source>
        <dbReference type="EMBL" id="OPJ55400.1"/>
    </source>
</evidence>
<dbReference type="GO" id="GO:0022857">
    <property type="term" value="F:transmembrane transporter activity"/>
    <property type="evidence" value="ECO:0007669"/>
    <property type="project" value="InterPro"/>
</dbReference>
<feature type="transmembrane region" description="Helical" evidence="8">
    <location>
        <begin position="237"/>
        <end position="264"/>
    </location>
</feature>